<comment type="caution">
    <text evidence="3">The sequence shown here is derived from an EMBL/GenBank/DDBJ whole genome shotgun (WGS) entry which is preliminary data.</text>
</comment>
<dbReference type="InterPro" id="IPR036047">
    <property type="entry name" value="F-box-like_dom_sf"/>
</dbReference>
<evidence type="ECO:0000256" key="1">
    <source>
        <dbReference type="SAM" id="MobiDB-lite"/>
    </source>
</evidence>
<accession>A0A9P5TTW3</accession>
<proteinExistence type="predicted"/>
<feature type="region of interest" description="Disordered" evidence="1">
    <location>
        <begin position="466"/>
        <end position="511"/>
    </location>
</feature>
<evidence type="ECO:0000259" key="2">
    <source>
        <dbReference type="PROSITE" id="PS50181"/>
    </source>
</evidence>
<organism evidence="3 4">
    <name type="scientific">Gymnopilus junonius</name>
    <name type="common">Spectacular rustgill mushroom</name>
    <name type="synonym">Gymnopilus spectabilis subsp. junonius</name>
    <dbReference type="NCBI Taxonomy" id="109634"/>
    <lineage>
        <taxon>Eukaryota</taxon>
        <taxon>Fungi</taxon>
        <taxon>Dikarya</taxon>
        <taxon>Basidiomycota</taxon>
        <taxon>Agaricomycotina</taxon>
        <taxon>Agaricomycetes</taxon>
        <taxon>Agaricomycetidae</taxon>
        <taxon>Agaricales</taxon>
        <taxon>Agaricineae</taxon>
        <taxon>Hymenogastraceae</taxon>
        <taxon>Gymnopilus</taxon>
    </lineage>
</organism>
<feature type="compositionally biased region" description="Basic and acidic residues" evidence="1">
    <location>
        <begin position="29"/>
        <end position="38"/>
    </location>
</feature>
<dbReference type="Proteomes" id="UP000724874">
    <property type="component" value="Unassembled WGS sequence"/>
</dbReference>
<dbReference type="SMART" id="SM00256">
    <property type="entry name" value="FBOX"/>
    <property type="match status" value="1"/>
</dbReference>
<reference evidence="3" key="1">
    <citation type="submission" date="2020-11" db="EMBL/GenBank/DDBJ databases">
        <authorList>
            <consortium name="DOE Joint Genome Institute"/>
            <person name="Ahrendt S."/>
            <person name="Riley R."/>
            <person name="Andreopoulos W."/>
            <person name="LaButti K."/>
            <person name="Pangilinan J."/>
            <person name="Ruiz-duenas F.J."/>
            <person name="Barrasa J.M."/>
            <person name="Sanchez-Garcia M."/>
            <person name="Camarero S."/>
            <person name="Miyauchi S."/>
            <person name="Serrano A."/>
            <person name="Linde D."/>
            <person name="Babiker R."/>
            <person name="Drula E."/>
            <person name="Ayuso-Fernandez I."/>
            <person name="Pacheco R."/>
            <person name="Padilla G."/>
            <person name="Ferreira P."/>
            <person name="Barriuso J."/>
            <person name="Kellner H."/>
            <person name="Castanera R."/>
            <person name="Alfaro M."/>
            <person name="Ramirez L."/>
            <person name="Pisabarro A.G."/>
            <person name="Kuo A."/>
            <person name="Tritt A."/>
            <person name="Lipzen A."/>
            <person name="He G."/>
            <person name="Yan M."/>
            <person name="Ng V."/>
            <person name="Cullen D."/>
            <person name="Martin F."/>
            <person name="Rosso M.-N."/>
            <person name="Henrissat B."/>
            <person name="Hibbett D."/>
            <person name="Martinez A.T."/>
            <person name="Grigoriev I.V."/>
        </authorList>
    </citation>
    <scope>NUCLEOTIDE SEQUENCE</scope>
    <source>
        <strain evidence="3">AH 44721</strain>
    </source>
</reference>
<protein>
    <recommendedName>
        <fullName evidence="2">F-box domain-containing protein</fullName>
    </recommendedName>
</protein>
<dbReference type="SUPFAM" id="SSF81383">
    <property type="entry name" value="F-box domain"/>
    <property type="match status" value="1"/>
</dbReference>
<evidence type="ECO:0000313" key="3">
    <source>
        <dbReference type="EMBL" id="KAF8912071.1"/>
    </source>
</evidence>
<dbReference type="InterPro" id="IPR001810">
    <property type="entry name" value="F-box_dom"/>
</dbReference>
<dbReference type="Pfam" id="PF12937">
    <property type="entry name" value="F-box-like"/>
    <property type="match status" value="1"/>
</dbReference>
<name>A0A9P5TTW3_GYMJU</name>
<keyword evidence="4" id="KW-1185">Reference proteome</keyword>
<gene>
    <name evidence="3" type="ORF">CPB84DRAFT_1841774</name>
</gene>
<evidence type="ECO:0000313" key="4">
    <source>
        <dbReference type="Proteomes" id="UP000724874"/>
    </source>
</evidence>
<sequence>MAARKSMRIAEQNGNRYAAAQLTRQASPKPERAMTDKPPRKKQKVALKAKPNSSAPVEDDFRKIRGRRGALKTMTEMPVDILLEIFSQLQPVDLLHISRATKALRAIVLEESSKFLWEQVYRNVPGPEKPPACPPGMSPLHYTNVLYGRYCQSCTSTPARVVHWHARVRLCSKCAPKQLVHTAKTGDIYLICSAMYFKSSPTMYAGSYVLKAQYERHARLYNAIQEEKDRAQYRKEAEKESKIRSNHGQKLQFWERKMKRARVGNTRSIRDGRRQAIIRMIYKEGYAQELSRCRVEDLPGVKVTKELTDKEWDKIKHKILPALEYLRQENKRRQLISSYNWRLRDLATKVESTTSKIMKPPVFPPISQYARTEPFRSLIKDDTISNSDLLRRLVEHESQIATIATSWKDNTDRFLRKLLQESSNIVGSDVDPLHLAVTFFKCGFCDDPITYPRILMHRCLRDRPYENEENENKEDTKEDSRSQEGDDEDEVDEEDNELSANDDMEEVAPVTPESVWADISSWYGSTWDEVNDQIFVDDEATGFAKAVVKVCGEDPDTLTFSAMEEKDTRLECVRCTAKAKQKTRNRLVMNWKMAILHDLEVHFDETTSEQNWKLLTDASDLAKVKESELKMSAKWKLPDCHCVHCQHRMPRNNVESHLSVFHREKRQEGRDGNWINDHIYPILDIPMKTPPYSVRI</sequence>
<feature type="region of interest" description="Disordered" evidence="1">
    <location>
        <begin position="1"/>
        <end position="57"/>
    </location>
</feature>
<dbReference type="AlphaFoldDB" id="A0A9P5TTW3"/>
<dbReference type="OrthoDB" id="2322499at2759"/>
<dbReference type="EMBL" id="JADNYJ010000003">
    <property type="protein sequence ID" value="KAF8912071.1"/>
    <property type="molecule type" value="Genomic_DNA"/>
</dbReference>
<dbReference type="CDD" id="cd09917">
    <property type="entry name" value="F-box_SF"/>
    <property type="match status" value="1"/>
</dbReference>
<feature type="domain" description="F-box" evidence="2">
    <location>
        <begin position="71"/>
        <end position="120"/>
    </location>
</feature>
<feature type="compositionally biased region" description="Basic and acidic residues" evidence="1">
    <location>
        <begin position="473"/>
        <end position="484"/>
    </location>
</feature>
<feature type="compositionally biased region" description="Acidic residues" evidence="1">
    <location>
        <begin position="485"/>
        <end position="506"/>
    </location>
</feature>
<dbReference type="PROSITE" id="PS50181">
    <property type="entry name" value="FBOX"/>
    <property type="match status" value="1"/>
</dbReference>